<dbReference type="CDD" id="cd01109">
    <property type="entry name" value="HTH_YyaN"/>
    <property type="match status" value="1"/>
</dbReference>
<proteinExistence type="predicted"/>
<feature type="domain" description="HTH merR-type" evidence="5">
    <location>
        <begin position="5"/>
        <end position="74"/>
    </location>
</feature>
<evidence type="ECO:0000313" key="6">
    <source>
        <dbReference type="EMBL" id="UQF79581.1"/>
    </source>
</evidence>
<reference evidence="6" key="1">
    <citation type="submission" date="2022-05" db="EMBL/GenBank/DDBJ databases">
        <title>Using nanopore sequencing to obtain complete genomes from saliva samples.</title>
        <authorList>
            <person name="Baker J.L."/>
        </authorList>
    </citation>
    <scope>NUCLEOTIDE SEQUENCE</scope>
    <source>
        <strain evidence="6">JCVI-JB-Ag32</strain>
    </source>
</reference>
<sequence>MSNQTFTVSEVSDIIGLPASTLRYYEKEGLIPPVERSEAGRRRYSLADLEALRFIECMKATGLPLTEIKEIIDLSQQGDATIARRLEIMTAQRDAIREQIARLEYHLEALDYKTWYYTTALEAGTCAVPDAMLAAGDVTKPDALRVNLG</sequence>
<dbReference type="GO" id="GO:0003700">
    <property type="term" value="F:DNA-binding transcription factor activity"/>
    <property type="evidence" value="ECO:0007669"/>
    <property type="project" value="InterPro"/>
</dbReference>
<evidence type="ECO:0000259" key="5">
    <source>
        <dbReference type="PROSITE" id="PS50937"/>
    </source>
</evidence>
<evidence type="ECO:0000256" key="2">
    <source>
        <dbReference type="ARBA" id="ARBA00023015"/>
    </source>
</evidence>
<dbReference type="InterPro" id="IPR000551">
    <property type="entry name" value="MerR-type_HTH_dom"/>
</dbReference>
<dbReference type="Gene3D" id="1.10.1660.10">
    <property type="match status" value="1"/>
</dbReference>
<keyword evidence="4" id="KW-0804">Transcription</keyword>
<dbReference type="EMBL" id="CP097095">
    <property type="protein sequence ID" value="UQF79581.1"/>
    <property type="molecule type" value="Genomic_DNA"/>
</dbReference>
<evidence type="ECO:0000256" key="1">
    <source>
        <dbReference type="ARBA" id="ARBA00022491"/>
    </source>
</evidence>
<dbReference type="PANTHER" id="PTHR30204">
    <property type="entry name" value="REDOX-CYCLING DRUG-SENSING TRANSCRIPTIONAL ACTIVATOR SOXR"/>
    <property type="match status" value="1"/>
</dbReference>
<dbReference type="SMART" id="SM00422">
    <property type="entry name" value="HTH_MERR"/>
    <property type="match status" value="1"/>
</dbReference>
<keyword evidence="1" id="KW-0678">Repressor</keyword>
<dbReference type="SUPFAM" id="SSF46955">
    <property type="entry name" value="Putative DNA-binding domain"/>
    <property type="match status" value="1"/>
</dbReference>
<evidence type="ECO:0000313" key="7">
    <source>
        <dbReference type="Proteomes" id="UP000830236"/>
    </source>
</evidence>
<dbReference type="GO" id="GO:0003677">
    <property type="term" value="F:DNA binding"/>
    <property type="evidence" value="ECO:0007669"/>
    <property type="project" value="UniProtKB-KW"/>
</dbReference>
<keyword evidence="3" id="KW-0238">DNA-binding</keyword>
<dbReference type="Proteomes" id="UP000830236">
    <property type="component" value="Chromosome"/>
</dbReference>
<dbReference type="PROSITE" id="PS50937">
    <property type="entry name" value="HTH_MERR_2"/>
    <property type="match status" value="1"/>
</dbReference>
<dbReference type="Pfam" id="PF13411">
    <property type="entry name" value="MerR_1"/>
    <property type="match status" value="1"/>
</dbReference>
<gene>
    <name evidence="6" type="ORF">M3I41_08400</name>
</gene>
<evidence type="ECO:0000256" key="4">
    <source>
        <dbReference type="ARBA" id="ARBA00023163"/>
    </source>
</evidence>
<dbReference type="AlphaFoldDB" id="A0A9E7AFA0"/>
<dbReference type="PRINTS" id="PR00040">
    <property type="entry name" value="HTHMERR"/>
</dbReference>
<dbReference type="KEGG" id="agh:M3I41_08400"/>
<dbReference type="InterPro" id="IPR009061">
    <property type="entry name" value="DNA-bd_dom_put_sf"/>
</dbReference>
<organism evidence="6 7">
    <name type="scientific">Actinomyces graevenitzii</name>
    <dbReference type="NCBI Taxonomy" id="55565"/>
    <lineage>
        <taxon>Bacteria</taxon>
        <taxon>Bacillati</taxon>
        <taxon>Actinomycetota</taxon>
        <taxon>Actinomycetes</taxon>
        <taxon>Actinomycetales</taxon>
        <taxon>Actinomycetaceae</taxon>
        <taxon>Actinomyces</taxon>
    </lineage>
</organism>
<dbReference type="PANTHER" id="PTHR30204:SF69">
    <property type="entry name" value="MERR-FAMILY TRANSCRIPTIONAL REGULATOR"/>
    <property type="match status" value="1"/>
</dbReference>
<name>A0A9E7AFA0_9ACTO</name>
<evidence type="ECO:0000256" key="3">
    <source>
        <dbReference type="ARBA" id="ARBA00023125"/>
    </source>
</evidence>
<dbReference type="InterPro" id="IPR047057">
    <property type="entry name" value="MerR_fam"/>
</dbReference>
<accession>A0A9E7AFA0</accession>
<protein>
    <submittedName>
        <fullName evidence="6">MerR family transcriptional regulator</fullName>
    </submittedName>
</protein>
<keyword evidence="2" id="KW-0805">Transcription regulation</keyword>